<proteinExistence type="predicted"/>
<evidence type="ECO:0000313" key="1">
    <source>
        <dbReference type="EMBL" id="AGM15611.1"/>
    </source>
</evidence>
<dbReference type="EMBL" id="KC662249">
    <property type="protein sequence ID" value="AGM15611.1"/>
    <property type="molecule type" value="Genomic_DNA"/>
</dbReference>
<sequence>MDINNTLVCDKGEMILSSYLLDNKKSYKLCFSLNNINSSKINLPNLLSHNIYELLDKINPDLIEKIKIMKIYNQDSADILIVLKHIAKEVGIKQKYILFNAHRTIDFKNNKVFFVNKDIGLMDEQLAIHYMGIANITTNKCEALVYNFGNLEITIANNNISDLMGGGNTNKLIDANFETHFQMTMKDQLPIYMENLIGLMIKKLFYNLKTFIDKLI</sequence>
<keyword evidence="2" id="KW-1185">Reference proteome</keyword>
<gene>
    <name evidence="1" type="ORF">PGCG_00300</name>
</gene>
<accession>A0AC59EXA1</accession>
<dbReference type="Proteomes" id="UP000204225">
    <property type="component" value="Segment"/>
</dbReference>
<organism evidence="1 2">
    <name type="scientific">Phaeocystis globosa virus PgV-16T</name>
    <dbReference type="NCBI Taxonomy" id="3071227"/>
    <lineage>
        <taxon>Viruses</taxon>
        <taxon>Varidnaviria</taxon>
        <taxon>Bamfordvirae</taxon>
        <taxon>Nucleocytoviricota</taxon>
        <taxon>Megaviricetes</taxon>
        <taxon>Imitervirales</taxon>
        <taxon>Mesomimiviridae</taxon>
        <taxon>Tethysvirus</taxon>
        <taxon>Tethysvirus hollandense</taxon>
    </lineage>
</organism>
<reference evidence="1 2" key="1">
    <citation type="journal article" date="2013" name="Proc. Natl. Acad. Sci. U.S.A.">
        <title>Genome of Phaeocystis globosa virus PgV-16T highlights the common ancestry of the largest known DNA viruses infecting eukaryotes.</title>
        <authorList>
            <person name="Santini S."/>
            <person name="Jeudy S."/>
            <person name="Bartoli J."/>
            <person name="Poirot O."/>
            <person name="Lescot M."/>
            <person name="Abergel C."/>
            <person name="Barbe V."/>
            <person name="Wommack K.E."/>
            <person name="Noordeloos A.A."/>
            <person name="Brussaard C.P."/>
            <person name="Claverie J.M."/>
        </authorList>
    </citation>
    <scope>NUCLEOTIDE SEQUENCE [LARGE SCALE GENOMIC DNA]</scope>
    <source>
        <strain evidence="1 2">16T</strain>
    </source>
</reference>
<evidence type="ECO:0000313" key="2">
    <source>
        <dbReference type="Proteomes" id="UP000204225"/>
    </source>
</evidence>
<protein>
    <submittedName>
        <fullName evidence="1">Uncharacterized protein</fullName>
    </submittedName>
</protein>
<name>A0AC59EXA1_9VIRU</name>